<dbReference type="Pfam" id="PF02775">
    <property type="entry name" value="TPP_enzyme_C"/>
    <property type="match status" value="1"/>
</dbReference>
<keyword evidence="3 6" id="KW-0456">Lyase</keyword>
<dbReference type="Proteomes" id="UP001652394">
    <property type="component" value="Unassembled WGS sequence"/>
</dbReference>
<feature type="domain" description="Thiamine pyrophosphate enzyme TPP-binding" evidence="4">
    <location>
        <begin position="230"/>
        <end position="344"/>
    </location>
</feature>
<dbReference type="EMBL" id="JAOQJX010000012">
    <property type="protein sequence ID" value="MCU6747775.1"/>
    <property type="molecule type" value="Genomic_DNA"/>
</dbReference>
<dbReference type="RefSeq" id="WP_059069027.1">
    <property type="nucleotide sequence ID" value="NZ_JAOQJX010000012.1"/>
</dbReference>
<dbReference type="Pfam" id="PF02776">
    <property type="entry name" value="TPP_enzyme_N"/>
    <property type="match status" value="1"/>
</dbReference>
<dbReference type="InterPro" id="IPR017684">
    <property type="entry name" value="Phosphono-pyrv_decarboxylase"/>
</dbReference>
<evidence type="ECO:0000256" key="2">
    <source>
        <dbReference type="ARBA" id="ARBA00023052"/>
    </source>
</evidence>
<proteinExistence type="predicted"/>
<keyword evidence="7" id="KW-1185">Reference proteome</keyword>
<dbReference type="CDD" id="cd03371">
    <property type="entry name" value="TPP_PpyrDC"/>
    <property type="match status" value="1"/>
</dbReference>
<evidence type="ECO:0000313" key="6">
    <source>
        <dbReference type="EMBL" id="MCU6747775.1"/>
    </source>
</evidence>
<dbReference type="GO" id="GO:0033980">
    <property type="term" value="F:phosphonopyruvate decarboxylase activity"/>
    <property type="evidence" value="ECO:0007669"/>
    <property type="project" value="UniProtKB-EC"/>
</dbReference>
<reference evidence="6 7" key="1">
    <citation type="journal article" date="2021" name="ISME Commun">
        <title>Automated analysis of genomic sequences facilitates high-throughput and comprehensive description of bacteria.</title>
        <authorList>
            <person name="Hitch T.C.A."/>
        </authorList>
    </citation>
    <scope>NUCLEOTIDE SEQUENCE [LARGE SCALE GENOMIC DNA]</scope>
    <source>
        <strain evidence="6 7">H2_18</strain>
    </source>
</reference>
<sequence length="376" mass="40990">MIQPEKFVEVLEENGIGFYTGVPDSFLHSFCSYLQQTKGEKENIIAANEGNAVAIAAGYYLSEQKVPLVYMQNSGIGNAINPLVSLVDKSVYGIPMVLLVGWRGEPGIGDHEQHMVQGKTTKAMFETVGIPVAVLEDNEETMTEVTASVVEKAVREKRAVALIVKKGVFTGVKKKITDTSYPMSREDAIRIILETLPKDTIYTATTGRATRELYIVREERGESHECDFLNVGSMGHASSVALGIALSHADRKVVCLDGDGAAIMHMGAFAIIGEKPVPNLLHIVLNNGAHESVGGQPSAGRSVDFAKVAEGCGYEKAVRVATSEELKRALTEMRADRQALFIEVRIRAGMRDTLGPLKASLKEDIKKLMEELKERK</sequence>
<organism evidence="6 7">
    <name type="scientific">Faecalicatena acetigenes</name>
    <dbReference type="NCBI Taxonomy" id="2981790"/>
    <lineage>
        <taxon>Bacteria</taxon>
        <taxon>Bacillati</taxon>
        <taxon>Bacillota</taxon>
        <taxon>Clostridia</taxon>
        <taxon>Lachnospirales</taxon>
        <taxon>Lachnospiraceae</taxon>
        <taxon>Faecalicatena</taxon>
    </lineage>
</organism>
<dbReference type="InterPro" id="IPR051818">
    <property type="entry name" value="TPP_dependent_decarboxylase"/>
</dbReference>
<gene>
    <name evidence="6" type="primary">aepY</name>
    <name evidence="6" type="ORF">OCV51_08940</name>
</gene>
<dbReference type="InterPro" id="IPR029061">
    <property type="entry name" value="THDP-binding"/>
</dbReference>
<evidence type="ECO:0000313" key="7">
    <source>
        <dbReference type="Proteomes" id="UP001652394"/>
    </source>
</evidence>
<dbReference type="EC" id="4.1.1.82" evidence="6"/>
<evidence type="ECO:0000259" key="5">
    <source>
        <dbReference type="Pfam" id="PF02776"/>
    </source>
</evidence>
<dbReference type="InterPro" id="IPR011766">
    <property type="entry name" value="TPP_enzyme_TPP-bd"/>
</dbReference>
<dbReference type="InterPro" id="IPR012001">
    <property type="entry name" value="Thiamin_PyroP_enz_TPP-bd_dom"/>
</dbReference>
<dbReference type="Gene3D" id="3.40.50.970">
    <property type="match status" value="2"/>
</dbReference>
<comment type="caution">
    <text evidence="6">The sequence shown here is derived from an EMBL/GenBank/DDBJ whole genome shotgun (WGS) entry which is preliminary data.</text>
</comment>
<name>A0ABT2TBW6_9FIRM</name>
<feature type="domain" description="Thiamine pyrophosphate enzyme N-terminal TPP-binding" evidence="5">
    <location>
        <begin position="7"/>
        <end position="117"/>
    </location>
</feature>
<evidence type="ECO:0000256" key="1">
    <source>
        <dbReference type="ARBA" id="ARBA00022793"/>
    </source>
</evidence>
<keyword evidence="2" id="KW-0786">Thiamine pyrophosphate</keyword>
<dbReference type="PANTHER" id="PTHR42818:SF1">
    <property type="entry name" value="SULFOPYRUVATE DECARBOXYLASE"/>
    <property type="match status" value="1"/>
</dbReference>
<keyword evidence="1" id="KW-0210">Decarboxylase</keyword>
<dbReference type="NCBIfam" id="TIGR03297">
    <property type="entry name" value="Ppyr-DeCO2ase"/>
    <property type="match status" value="1"/>
</dbReference>
<evidence type="ECO:0000259" key="4">
    <source>
        <dbReference type="Pfam" id="PF02775"/>
    </source>
</evidence>
<dbReference type="PANTHER" id="PTHR42818">
    <property type="entry name" value="SULFOPYRUVATE DECARBOXYLASE SUBUNIT ALPHA"/>
    <property type="match status" value="1"/>
</dbReference>
<evidence type="ECO:0000256" key="3">
    <source>
        <dbReference type="ARBA" id="ARBA00023239"/>
    </source>
</evidence>
<dbReference type="SUPFAM" id="SSF52518">
    <property type="entry name" value="Thiamin diphosphate-binding fold (THDP-binding)"/>
    <property type="match status" value="2"/>
</dbReference>
<accession>A0ABT2TBW6</accession>
<protein>
    <submittedName>
        <fullName evidence="6">Phosphonopyruvate decarboxylase</fullName>
        <ecNumber evidence="6">4.1.1.82</ecNumber>
    </submittedName>
</protein>
<dbReference type="CDD" id="cd07035">
    <property type="entry name" value="TPP_PYR_POX_like"/>
    <property type="match status" value="1"/>
</dbReference>